<dbReference type="CDD" id="cd02933">
    <property type="entry name" value="OYE_like_FMN"/>
    <property type="match status" value="1"/>
</dbReference>
<protein>
    <recommendedName>
        <fullName evidence="4">NADH:flavin oxidoreductase/NADH oxidase N-terminal domain-containing protein</fullName>
    </recommendedName>
</protein>
<accession>A0A0B4DE68</accession>
<dbReference type="FunFam" id="3.20.20.70:FF:000059">
    <property type="entry name" value="N-ethylmaleimide reductase, FMN-linked"/>
    <property type="match status" value="1"/>
</dbReference>
<dbReference type="OrthoDB" id="9772736at2"/>
<dbReference type="InterPro" id="IPR001155">
    <property type="entry name" value="OxRdtase_FMN_N"/>
</dbReference>
<dbReference type="GO" id="GO:0005829">
    <property type="term" value="C:cytosol"/>
    <property type="evidence" value="ECO:0007669"/>
    <property type="project" value="TreeGrafter"/>
</dbReference>
<dbReference type="GO" id="GO:0016628">
    <property type="term" value="F:oxidoreductase activity, acting on the CH-CH group of donors, NAD or NADP as acceptor"/>
    <property type="evidence" value="ECO:0007669"/>
    <property type="project" value="UniProtKB-ARBA"/>
</dbReference>
<evidence type="ECO:0000256" key="3">
    <source>
        <dbReference type="ARBA" id="ARBA00023002"/>
    </source>
</evidence>
<dbReference type="PANTHER" id="PTHR22893">
    <property type="entry name" value="NADH OXIDOREDUCTASE-RELATED"/>
    <property type="match status" value="1"/>
</dbReference>
<feature type="domain" description="NADH:flavin oxidoreductase/NADH oxidase N-terminal" evidence="4">
    <location>
        <begin position="7"/>
        <end position="343"/>
    </location>
</feature>
<comment type="similarity">
    <text evidence="2">Belongs to the NADH:flavin oxidoreductase/NADH oxidase family.</text>
</comment>
<dbReference type="InterPro" id="IPR013785">
    <property type="entry name" value="Aldolase_TIM"/>
</dbReference>
<dbReference type="Proteomes" id="UP000031167">
    <property type="component" value="Unassembled WGS sequence"/>
</dbReference>
<evidence type="ECO:0000259" key="4">
    <source>
        <dbReference type="Pfam" id="PF00724"/>
    </source>
</evidence>
<organism evidence="5 6">
    <name type="scientific">Chryseobacterium taiwanense</name>
    <dbReference type="NCBI Taxonomy" id="363331"/>
    <lineage>
        <taxon>Bacteria</taxon>
        <taxon>Pseudomonadati</taxon>
        <taxon>Bacteroidota</taxon>
        <taxon>Flavobacteriia</taxon>
        <taxon>Flavobacteriales</taxon>
        <taxon>Weeksellaceae</taxon>
        <taxon>Chryseobacterium group</taxon>
        <taxon>Chryseobacterium</taxon>
    </lineage>
</organism>
<dbReference type="AlphaFoldDB" id="A0A0B4DE68"/>
<dbReference type="STRING" id="363331.RM51_10775"/>
<reference evidence="5 6" key="1">
    <citation type="submission" date="2014-12" db="EMBL/GenBank/DDBJ databases">
        <title>Genome sequencing of Chryseobacterium taiwanense TPW19.</title>
        <authorList>
            <person name="Tan P.W."/>
            <person name="Chan K.-G."/>
        </authorList>
    </citation>
    <scope>NUCLEOTIDE SEQUENCE [LARGE SCALE GENOMIC DNA]</scope>
    <source>
        <strain evidence="5 6">TPW19</strain>
    </source>
</reference>
<dbReference type="Gene3D" id="3.20.20.70">
    <property type="entry name" value="Aldolase class I"/>
    <property type="match status" value="1"/>
</dbReference>
<dbReference type="Pfam" id="PF00724">
    <property type="entry name" value="Oxidored_FMN"/>
    <property type="match status" value="1"/>
</dbReference>
<dbReference type="GO" id="GO:0010181">
    <property type="term" value="F:FMN binding"/>
    <property type="evidence" value="ECO:0007669"/>
    <property type="project" value="InterPro"/>
</dbReference>
<evidence type="ECO:0000313" key="5">
    <source>
        <dbReference type="EMBL" id="KIC62675.1"/>
    </source>
</evidence>
<keyword evidence="3" id="KW-0560">Oxidoreductase</keyword>
<name>A0A0B4DE68_9FLAO</name>
<keyword evidence="6" id="KW-1185">Reference proteome</keyword>
<dbReference type="SUPFAM" id="SSF51395">
    <property type="entry name" value="FMN-linked oxidoreductases"/>
    <property type="match status" value="1"/>
</dbReference>
<evidence type="ECO:0000256" key="2">
    <source>
        <dbReference type="ARBA" id="ARBA00005979"/>
    </source>
</evidence>
<dbReference type="InterPro" id="IPR045247">
    <property type="entry name" value="Oye-like"/>
</dbReference>
<sequence length="367" mass="40694">MSNILATPAQIGAYTLRNRVVMAPLTRMRATSNFEQPDIAIEYYGQRSGAGLIIAEASQISQQGQGYPNTPGIYSSGQIDAYKKITDKVHQQGGTIFLQLWHVGRLSFKDYQPGNTLPVAPSALAAPGHAYLPDFSRADYEAPRELTVAEIKEIVEDYRKAAINAKAAGFDGVELHAANAYLLEQFLKTVSNQRTDEYGGSVENRARLLFEVLDVILTVWDNDKVGLRISPFNVSGIAPEPDPYNTYDYVVKKLVDYKLAYLHVIENKEIDPGNGSTLSFDAEKLYIRHISDFYHFPVIVAGGFDKNKAETVIEKGYASAVAFGKTYISTPDLAYRLINDLESNAFDRSTFYGGGAKGYIDYPFYKS</sequence>
<evidence type="ECO:0000256" key="1">
    <source>
        <dbReference type="ARBA" id="ARBA00001917"/>
    </source>
</evidence>
<dbReference type="RefSeq" id="WP_039368941.1">
    <property type="nucleotide sequence ID" value="NZ_JWTA01000008.1"/>
</dbReference>
<comment type="cofactor">
    <cofactor evidence="1">
        <name>FMN</name>
        <dbReference type="ChEBI" id="CHEBI:58210"/>
    </cofactor>
</comment>
<comment type="caution">
    <text evidence="5">The sequence shown here is derived from an EMBL/GenBank/DDBJ whole genome shotgun (WGS) entry which is preliminary data.</text>
</comment>
<dbReference type="EMBL" id="JWTA01000008">
    <property type="protein sequence ID" value="KIC62675.1"/>
    <property type="molecule type" value="Genomic_DNA"/>
</dbReference>
<evidence type="ECO:0000313" key="6">
    <source>
        <dbReference type="Proteomes" id="UP000031167"/>
    </source>
</evidence>
<gene>
    <name evidence="5" type="ORF">RM51_10775</name>
</gene>
<proteinExistence type="inferred from homology"/>
<dbReference type="PANTHER" id="PTHR22893:SF98">
    <property type="entry name" value="OXIDOREDUCTASE"/>
    <property type="match status" value="1"/>
</dbReference>